<proteinExistence type="predicted"/>
<comment type="caution">
    <text evidence="2">The sequence shown here is derived from an EMBL/GenBank/DDBJ whole genome shotgun (WGS) entry which is preliminary data.</text>
</comment>
<protein>
    <recommendedName>
        <fullName evidence="4">Transmembrane protein</fullName>
    </recommendedName>
</protein>
<feature type="transmembrane region" description="Helical" evidence="1">
    <location>
        <begin position="117"/>
        <end position="136"/>
    </location>
</feature>
<keyword evidence="1" id="KW-0472">Membrane</keyword>
<reference evidence="2" key="1">
    <citation type="submission" date="2021-01" db="EMBL/GenBank/DDBJ databases">
        <authorList>
            <consortium name="Genoscope - CEA"/>
            <person name="William W."/>
        </authorList>
    </citation>
    <scope>NUCLEOTIDE SEQUENCE</scope>
</reference>
<organism evidence="2 3">
    <name type="scientific">Paramecium octaurelia</name>
    <dbReference type="NCBI Taxonomy" id="43137"/>
    <lineage>
        <taxon>Eukaryota</taxon>
        <taxon>Sar</taxon>
        <taxon>Alveolata</taxon>
        <taxon>Ciliophora</taxon>
        <taxon>Intramacronucleata</taxon>
        <taxon>Oligohymenophorea</taxon>
        <taxon>Peniculida</taxon>
        <taxon>Parameciidae</taxon>
        <taxon>Paramecium</taxon>
    </lineage>
</organism>
<sequence length="137" mass="16768">MINCRSQIIYDVFYNKFIYNQNVGIEVKFKQVGQILLAINEELIQEIKIKFNTTFLSEDKYKKQLIQNESQIESLNQYANYNSIAIDPLDYIALVIHFYDIFNTQQYKQMIYWNKQYTFNLFFKILIFVFFNYVFFY</sequence>
<keyword evidence="1" id="KW-0812">Transmembrane</keyword>
<gene>
    <name evidence="2" type="ORF">POCTA_138.1.T0280145</name>
</gene>
<accession>A0A8S1TLB1</accession>
<evidence type="ECO:0000256" key="1">
    <source>
        <dbReference type="SAM" id="Phobius"/>
    </source>
</evidence>
<dbReference type="Proteomes" id="UP000683925">
    <property type="component" value="Unassembled WGS sequence"/>
</dbReference>
<keyword evidence="1" id="KW-1133">Transmembrane helix</keyword>
<evidence type="ECO:0008006" key="4">
    <source>
        <dbReference type="Google" id="ProtNLM"/>
    </source>
</evidence>
<dbReference type="EMBL" id="CAJJDP010000028">
    <property type="protein sequence ID" value="CAD8153705.1"/>
    <property type="molecule type" value="Genomic_DNA"/>
</dbReference>
<keyword evidence="3" id="KW-1185">Reference proteome</keyword>
<dbReference type="OrthoDB" id="10567623at2759"/>
<dbReference type="AlphaFoldDB" id="A0A8S1TLB1"/>
<name>A0A8S1TLB1_PAROT</name>
<evidence type="ECO:0000313" key="3">
    <source>
        <dbReference type="Proteomes" id="UP000683925"/>
    </source>
</evidence>
<evidence type="ECO:0000313" key="2">
    <source>
        <dbReference type="EMBL" id="CAD8153705.1"/>
    </source>
</evidence>